<dbReference type="AlphaFoldDB" id="A0A0V1LXB5"/>
<evidence type="ECO:0000313" key="1">
    <source>
        <dbReference type="EMBL" id="KRZ64027.1"/>
    </source>
</evidence>
<accession>A0A0V1LXB5</accession>
<protein>
    <submittedName>
        <fullName evidence="1">Uncharacterized protein</fullName>
    </submittedName>
</protein>
<dbReference type="Proteomes" id="UP000054843">
    <property type="component" value="Unassembled WGS sequence"/>
</dbReference>
<reference evidence="1 2" key="1">
    <citation type="submission" date="2015-01" db="EMBL/GenBank/DDBJ databases">
        <title>Evolution of Trichinella species and genotypes.</title>
        <authorList>
            <person name="Korhonen P.K."/>
            <person name="Edoardo P."/>
            <person name="Giuseppe L.R."/>
            <person name="Gasser R.B."/>
        </authorList>
    </citation>
    <scope>NUCLEOTIDE SEQUENCE [LARGE SCALE GENOMIC DNA]</scope>
    <source>
        <strain evidence="1">ISS1980</strain>
    </source>
</reference>
<gene>
    <name evidence="1" type="ORF">T10_2393</name>
</gene>
<keyword evidence="2" id="KW-1185">Reference proteome</keyword>
<organism evidence="1 2">
    <name type="scientific">Trichinella papuae</name>
    <dbReference type="NCBI Taxonomy" id="268474"/>
    <lineage>
        <taxon>Eukaryota</taxon>
        <taxon>Metazoa</taxon>
        <taxon>Ecdysozoa</taxon>
        <taxon>Nematoda</taxon>
        <taxon>Enoplea</taxon>
        <taxon>Dorylaimia</taxon>
        <taxon>Trichinellida</taxon>
        <taxon>Trichinellidae</taxon>
        <taxon>Trichinella</taxon>
    </lineage>
</organism>
<sequence>MLETSCNAGFKATKQLLNVASFKHQFLGHKLTSNYN</sequence>
<name>A0A0V1LXB5_9BILA</name>
<proteinExistence type="predicted"/>
<dbReference type="EMBL" id="JYDO01001564">
    <property type="protein sequence ID" value="KRZ64027.1"/>
    <property type="molecule type" value="Genomic_DNA"/>
</dbReference>
<evidence type="ECO:0000313" key="2">
    <source>
        <dbReference type="Proteomes" id="UP000054843"/>
    </source>
</evidence>
<comment type="caution">
    <text evidence="1">The sequence shown here is derived from an EMBL/GenBank/DDBJ whole genome shotgun (WGS) entry which is preliminary data.</text>
</comment>